<evidence type="ECO:0000259" key="1">
    <source>
        <dbReference type="Pfam" id="PF13338"/>
    </source>
</evidence>
<evidence type="ECO:0000313" key="2">
    <source>
        <dbReference type="EMBL" id="OPC83169.1"/>
    </source>
</evidence>
<dbReference type="EMBL" id="MWQN01000001">
    <property type="protein sequence ID" value="OPC83169.1"/>
    <property type="molecule type" value="Genomic_DNA"/>
</dbReference>
<organism evidence="2 3">
    <name type="scientific">Embleya scabrispora</name>
    <dbReference type="NCBI Taxonomy" id="159449"/>
    <lineage>
        <taxon>Bacteria</taxon>
        <taxon>Bacillati</taxon>
        <taxon>Actinomycetota</taxon>
        <taxon>Actinomycetes</taxon>
        <taxon>Kitasatosporales</taxon>
        <taxon>Streptomycetaceae</taxon>
        <taxon>Embleya</taxon>
    </lineage>
</organism>
<dbReference type="AlphaFoldDB" id="A0A1T3P223"/>
<comment type="caution">
    <text evidence="2">The sequence shown here is derived from an EMBL/GenBank/DDBJ whole genome shotgun (WGS) entry which is preliminary data.</text>
</comment>
<dbReference type="STRING" id="159449.B4N89_21490"/>
<proteinExistence type="predicted"/>
<sequence length="306" mass="33151">MTPTDLSALLSRPFTLAVAARHGVGRSVVRRLVRDGDVRRVIHGVYVGAHVDDTPEVRARAAVMVLPRGAVVCGRTAARLHGVRVPALPRTQARRAAPIEVVVPVGAALPRRHGCRARIMALGPGETVWRAGIPVTSPARTAADLIRTSDRETGVVVLDGFLRAGLIAPDTLAALVERYAGHPGRHRLAEVVRLADGRSAGEDETLLRLALLDAGLPAAEVGWEIRSAFGRVLRRFALAWPGARVGVELTDDRQWVRARPRSIAGQRWLVLHCPTLQARERPTATVARIGSELRLREHRNRGDIAA</sequence>
<protein>
    <recommendedName>
        <fullName evidence="1">AbiEi antitoxin N-terminal domain-containing protein</fullName>
    </recommendedName>
</protein>
<dbReference type="Pfam" id="PF13338">
    <property type="entry name" value="AbiEi_4"/>
    <property type="match status" value="1"/>
</dbReference>
<feature type="domain" description="AbiEi antitoxin N-terminal" evidence="1">
    <location>
        <begin position="11"/>
        <end position="47"/>
    </location>
</feature>
<keyword evidence="3" id="KW-1185">Reference proteome</keyword>
<name>A0A1T3P223_9ACTN</name>
<reference evidence="2 3" key="1">
    <citation type="submission" date="2017-03" db="EMBL/GenBank/DDBJ databases">
        <title>Draft genome sequence of Streptomyces scabrisporus NF3, endophyte isolated from Amphipterygium adstringens.</title>
        <authorList>
            <person name="Vazquez M."/>
            <person name="Ceapa C.D."/>
            <person name="Rodriguez Luna D."/>
            <person name="Sanchez Esquivel S."/>
        </authorList>
    </citation>
    <scope>NUCLEOTIDE SEQUENCE [LARGE SCALE GENOMIC DNA]</scope>
    <source>
        <strain evidence="2 3">NF3</strain>
    </source>
</reference>
<evidence type="ECO:0000313" key="3">
    <source>
        <dbReference type="Proteomes" id="UP000190037"/>
    </source>
</evidence>
<dbReference type="OrthoDB" id="4310518at2"/>
<dbReference type="RefSeq" id="WP_078977466.1">
    <property type="nucleotide sequence ID" value="NZ_MWQN01000001.1"/>
</dbReference>
<accession>A0A1T3P223</accession>
<dbReference type="Proteomes" id="UP000190037">
    <property type="component" value="Unassembled WGS sequence"/>
</dbReference>
<dbReference type="InterPro" id="IPR025159">
    <property type="entry name" value="AbiEi_N"/>
</dbReference>
<gene>
    <name evidence="2" type="ORF">B4N89_21490</name>
</gene>